<dbReference type="EMBL" id="QKWP01000185">
    <property type="protein sequence ID" value="RIB25153.1"/>
    <property type="molecule type" value="Genomic_DNA"/>
</dbReference>
<dbReference type="AlphaFoldDB" id="A0A397VYS1"/>
<dbReference type="OrthoDB" id="2355984at2759"/>
<reference evidence="1 2" key="1">
    <citation type="submission" date="2018-06" db="EMBL/GenBank/DDBJ databases">
        <title>Comparative genomics reveals the genomic features of Rhizophagus irregularis, R. cerebriforme, R. diaphanum and Gigaspora rosea, and their symbiotic lifestyle signature.</title>
        <authorList>
            <person name="Morin E."/>
            <person name="San Clemente H."/>
            <person name="Chen E.C.H."/>
            <person name="De La Providencia I."/>
            <person name="Hainaut M."/>
            <person name="Kuo A."/>
            <person name="Kohler A."/>
            <person name="Murat C."/>
            <person name="Tang N."/>
            <person name="Roy S."/>
            <person name="Loubradou J."/>
            <person name="Henrissat B."/>
            <person name="Grigoriev I.V."/>
            <person name="Corradi N."/>
            <person name="Roux C."/>
            <person name="Martin F.M."/>
        </authorList>
    </citation>
    <scope>NUCLEOTIDE SEQUENCE [LARGE SCALE GENOMIC DNA]</scope>
    <source>
        <strain evidence="1 2">DAOM 194757</strain>
    </source>
</reference>
<comment type="caution">
    <text evidence="1">The sequence shown here is derived from an EMBL/GenBank/DDBJ whole genome shotgun (WGS) entry which is preliminary data.</text>
</comment>
<proteinExistence type="predicted"/>
<protein>
    <submittedName>
        <fullName evidence="1">Uncharacterized protein</fullName>
    </submittedName>
</protein>
<accession>A0A397VYS1</accession>
<evidence type="ECO:0000313" key="2">
    <source>
        <dbReference type="Proteomes" id="UP000266673"/>
    </source>
</evidence>
<dbReference type="STRING" id="44941.A0A397VYS1"/>
<sequence length="202" mass="23774">MNWTKGQNMIEMIPQKPSLCNKLWKAVSLSAFVNLHKFMQKSLIDNAKEMNNDIALELADGSAIYIRKQKCTAAFKNISEWLLAFKAYIDAVLIIYEHHEQELNIYRDHINELCVRYKFTVVMRYDEKQRVALVMDRDSTLMDRNIEAEGKSFDATTARKPKEMWRHPTYANVQWFDRKEICINWNCHSCTEEKSAAEFTHA</sequence>
<name>A0A397VYS1_9GLOM</name>
<evidence type="ECO:0000313" key="1">
    <source>
        <dbReference type="EMBL" id="RIB25153.1"/>
    </source>
</evidence>
<dbReference type="Proteomes" id="UP000266673">
    <property type="component" value="Unassembled WGS sequence"/>
</dbReference>
<organism evidence="1 2">
    <name type="scientific">Gigaspora rosea</name>
    <dbReference type="NCBI Taxonomy" id="44941"/>
    <lineage>
        <taxon>Eukaryota</taxon>
        <taxon>Fungi</taxon>
        <taxon>Fungi incertae sedis</taxon>
        <taxon>Mucoromycota</taxon>
        <taxon>Glomeromycotina</taxon>
        <taxon>Glomeromycetes</taxon>
        <taxon>Diversisporales</taxon>
        <taxon>Gigasporaceae</taxon>
        <taxon>Gigaspora</taxon>
    </lineage>
</organism>
<keyword evidence="2" id="KW-1185">Reference proteome</keyword>
<gene>
    <name evidence="1" type="ORF">C2G38_2278093</name>
</gene>